<organism evidence="1 2">
    <name type="scientific">Drosophila gunungcola</name>
    <name type="common">fruit fly</name>
    <dbReference type="NCBI Taxonomy" id="103775"/>
    <lineage>
        <taxon>Eukaryota</taxon>
        <taxon>Metazoa</taxon>
        <taxon>Ecdysozoa</taxon>
        <taxon>Arthropoda</taxon>
        <taxon>Hexapoda</taxon>
        <taxon>Insecta</taxon>
        <taxon>Pterygota</taxon>
        <taxon>Neoptera</taxon>
        <taxon>Endopterygota</taxon>
        <taxon>Diptera</taxon>
        <taxon>Brachycera</taxon>
        <taxon>Muscomorpha</taxon>
        <taxon>Ephydroidea</taxon>
        <taxon>Drosophilidae</taxon>
        <taxon>Drosophila</taxon>
        <taxon>Sophophora</taxon>
    </lineage>
</organism>
<comment type="caution">
    <text evidence="1">The sequence shown here is derived from an EMBL/GenBank/DDBJ whole genome shotgun (WGS) entry which is preliminary data.</text>
</comment>
<name>A0A9Q0BM47_9MUSC</name>
<gene>
    <name evidence="1" type="ORF">M5D96_010234</name>
</gene>
<dbReference type="EMBL" id="JAMKOV010000014">
    <property type="protein sequence ID" value="KAI8036921.1"/>
    <property type="molecule type" value="Genomic_DNA"/>
</dbReference>
<protein>
    <submittedName>
        <fullName evidence="1">Uncharacterized protein</fullName>
    </submittedName>
</protein>
<dbReference type="AlphaFoldDB" id="A0A9Q0BM47"/>
<reference evidence="1" key="1">
    <citation type="journal article" date="2023" name="Genome Biol. Evol.">
        <title>Long-read-based Genome Assembly of Drosophila gunungcola Reveals Fewer Chemosensory Genes in Flower-breeding Species.</title>
        <authorList>
            <person name="Negi A."/>
            <person name="Liao B.Y."/>
            <person name="Yeh S.D."/>
        </authorList>
    </citation>
    <scope>NUCLEOTIDE SEQUENCE</scope>
    <source>
        <strain evidence="1">Sukarami</strain>
    </source>
</reference>
<accession>A0A9Q0BM47</accession>
<keyword evidence="2" id="KW-1185">Reference proteome</keyword>
<evidence type="ECO:0000313" key="2">
    <source>
        <dbReference type="Proteomes" id="UP001059596"/>
    </source>
</evidence>
<proteinExistence type="predicted"/>
<dbReference type="Proteomes" id="UP001059596">
    <property type="component" value="Unassembled WGS sequence"/>
</dbReference>
<sequence length="44" mass="5294">MRKRKLILIKSVCSQENQRRKQATQDHQRCRGSELELLTKKKNL</sequence>
<evidence type="ECO:0000313" key="1">
    <source>
        <dbReference type="EMBL" id="KAI8036921.1"/>
    </source>
</evidence>